<evidence type="ECO:0000313" key="2">
    <source>
        <dbReference type="Proteomes" id="UP001139293"/>
    </source>
</evidence>
<keyword evidence="2" id="KW-1185">Reference proteome</keyword>
<evidence type="ECO:0000313" key="1">
    <source>
        <dbReference type="EMBL" id="MCL1137301.1"/>
    </source>
</evidence>
<name>A0A9X1ZJT1_9GAMM</name>
<dbReference type="Proteomes" id="UP001139293">
    <property type="component" value="Unassembled WGS sequence"/>
</dbReference>
<organism evidence="1 2">
    <name type="scientific">Shewanella pneumatophori</name>
    <dbReference type="NCBI Taxonomy" id="314092"/>
    <lineage>
        <taxon>Bacteria</taxon>
        <taxon>Pseudomonadati</taxon>
        <taxon>Pseudomonadota</taxon>
        <taxon>Gammaproteobacteria</taxon>
        <taxon>Alteromonadales</taxon>
        <taxon>Shewanellaceae</taxon>
        <taxon>Shewanella</taxon>
    </lineage>
</organism>
<sequence length="33" mass="3525">MPIGNTGGANVNPLKPMPIPKNLQKLLLVTVKQ</sequence>
<accession>A0A9X1ZJT1</accession>
<dbReference type="InterPro" id="IPR022172">
    <property type="entry name" value="DUF3703"/>
</dbReference>
<dbReference type="EMBL" id="JAKILB010000001">
    <property type="protein sequence ID" value="MCL1137301.1"/>
    <property type="molecule type" value="Genomic_DNA"/>
</dbReference>
<proteinExistence type="predicted"/>
<gene>
    <name evidence="1" type="ORF">L2740_01835</name>
</gene>
<dbReference type="Pfam" id="PF12487">
    <property type="entry name" value="DUF3703"/>
    <property type="match status" value="1"/>
</dbReference>
<protein>
    <submittedName>
        <fullName evidence="1">DUF3703 domain-containing protein</fullName>
    </submittedName>
</protein>
<dbReference type="AlphaFoldDB" id="A0A9X1ZJT1"/>
<comment type="caution">
    <text evidence="1">The sequence shown here is derived from an EMBL/GenBank/DDBJ whole genome shotgun (WGS) entry which is preliminary data.</text>
</comment>
<reference evidence="1" key="1">
    <citation type="submission" date="2022-01" db="EMBL/GenBank/DDBJ databases">
        <title>Whole genome-based taxonomy of the Shewanellaceae.</title>
        <authorList>
            <person name="Martin-Rodriguez A.J."/>
        </authorList>
    </citation>
    <scope>NUCLEOTIDE SEQUENCE</scope>
    <source>
        <strain evidence="1">KCTC 23973</strain>
    </source>
</reference>